<accession>A0ABS7Y2A7</accession>
<protein>
    <submittedName>
        <fullName evidence="1">YbbR-like domain-containing protein</fullName>
    </submittedName>
</protein>
<dbReference type="InterPro" id="IPR053154">
    <property type="entry name" value="c-di-AMP_regulator"/>
</dbReference>
<organism evidence="1 2">
    <name type="scientific">Winogradskyella vincentii</name>
    <dbReference type="NCBI Taxonomy" id="2877122"/>
    <lineage>
        <taxon>Bacteria</taxon>
        <taxon>Pseudomonadati</taxon>
        <taxon>Bacteroidota</taxon>
        <taxon>Flavobacteriia</taxon>
        <taxon>Flavobacteriales</taxon>
        <taxon>Flavobacteriaceae</taxon>
        <taxon>Winogradskyella</taxon>
    </lineage>
</organism>
<dbReference type="Gene3D" id="2.170.120.40">
    <property type="entry name" value="YbbR-like domain"/>
    <property type="match status" value="1"/>
</dbReference>
<comment type="caution">
    <text evidence="1">The sequence shown here is derived from an EMBL/GenBank/DDBJ whole genome shotgun (WGS) entry which is preliminary data.</text>
</comment>
<reference evidence="2" key="1">
    <citation type="submission" date="2023-07" db="EMBL/GenBank/DDBJ databases">
        <authorList>
            <person name="Yue Y."/>
        </authorList>
    </citation>
    <scope>NUCLEOTIDE SEQUENCE [LARGE SCALE GENOMIC DNA]</scope>
    <source>
        <strain evidence="2">2Y89</strain>
    </source>
</reference>
<dbReference type="Proteomes" id="UP001198402">
    <property type="component" value="Unassembled WGS sequence"/>
</dbReference>
<dbReference type="PANTHER" id="PTHR37804:SF1">
    <property type="entry name" value="CDAA REGULATORY PROTEIN CDAR"/>
    <property type="match status" value="1"/>
</dbReference>
<keyword evidence="2" id="KW-1185">Reference proteome</keyword>
<dbReference type="Pfam" id="PF07949">
    <property type="entry name" value="YbbR"/>
    <property type="match status" value="1"/>
</dbReference>
<dbReference type="EMBL" id="JAIUJS010000003">
    <property type="protein sequence ID" value="MCA0152777.1"/>
    <property type="molecule type" value="Genomic_DNA"/>
</dbReference>
<evidence type="ECO:0000313" key="2">
    <source>
        <dbReference type="Proteomes" id="UP001198402"/>
    </source>
</evidence>
<gene>
    <name evidence="1" type="ORF">LBV24_06085</name>
</gene>
<dbReference type="InterPro" id="IPR012505">
    <property type="entry name" value="YbbR"/>
</dbReference>
<dbReference type="Gene3D" id="2.170.120.30">
    <property type="match status" value="1"/>
</dbReference>
<sequence length="316" mass="36458">MKKKISNYLRKKDVKRFSIFFALAFLFLIFSKLSNDYKQNIALKVELFNLDEEIVIEYDSLNKITAFVEAKGFTLLPYLFQDSKTIMIDAKKDVVIRDNEFVFEVQRQKYRIEDELGSPYKLLTLKPDSLILRYSEMATKYVDVVINKDFKYALGFDLLGELNMDIDSVKLVGPMSSIENINSINTELLALADIKMDINEVLNLDISQLKDVQVVPESVTVTGDVERFTEGAIEVPVVIKNAPNDININYFPKTVTVSYYIDLNRFKSINESNFKVECDFNEVNDGQQFMIPKIVVKPDFVKRAGIKQKRVDFIKL</sequence>
<dbReference type="PANTHER" id="PTHR37804">
    <property type="entry name" value="CDAA REGULATORY PROTEIN CDAR"/>
    <property type="match status" value="1"/>
</dbReference>
<name>A0ABS7Y2A7_9FLAO</name>
<evidence type="ECO:0000313" key="1">
    <source>
        <dbReference type="EMBL" id="MCA0152777.1"/>
    </source>
</evidence>
<proteinExistence type="predicted"/>
<dbReference type="RefSeq" id="WP_224477711.1">
    <property type="nucleotide sequence ID" value="NZ_JAIUJS010000003.1"/>
</dbReference>